<proteinExistence type="predicted"/>
<feature type="region of interest" description="Disordered" evidence="1">
    <location>
        <begin position="1"/>
        <end position="24"/>
    </location>
</feature>
<dbReference type="EMBL" id="LNQE01001088">
    <property type="protein sequence ID" value="KUG21224.1"/>
    <property type="molecule type" value="Genomic_DNA"/>
</dbReference>
<organism evidence="2">
    <name type="scientific">hydrocarbon metagenome</name>
    <dbReference type="NCBI Taxonomy" id="938273"/>
    <lineage>
        <taxon>unclassified sequences</taxon>
        <taxon>metagenomes</taxon>
        <taxon>ecological metagenomes</taxon>
    </lineage>
</organism>
<reference evidence="2" key="1">
    <citation type="journal article" date="2015" name="Proc. Natl. Acad. Sci. U.S.A.">
        <title>Networks of energetic and metabolic interactions define dynamics in microbial communities.</title>
        <authorList>
            <person name="Embree M."/>
            <person name="Liu J.K."/>
            <person name="Al-Bassam M.M."/>
            <person name="Zengler K."/>
        </authorList>
    </citation>
    <scope>NUCLEOTIDE SEQUENCE</scope>
</reference>
<evidence type="ECO:0000256" key="1">
    <source>
        <dbReference type="SAM" id="MobiDB-lite"/>
    </source>
</evidence>
<dbReference type="AlphaFoldDB" id="A0A0W8FJX8"/>
<sequence>MGTGEGETPSPSAPPPARMVGGSRARERIDLSGESFQFQKWFTF</sequence>
<evidence type="ECO:0000313" key="2">
    <source>
        <dbReference type="EMBL" id="KUG21224.1"/>
    </source>
</evidence>
<comment type="caution">
    <text evidence="2">The sequence shown here is derived from an EMBL/GenBank/DDBJ whole genome shotgun (WGS) entry which is preliminary data.</text>
</comment>
<name>A0A0W8FJX8_9ZZZZ</name>
<protein>
    <submittedName>
        <fullName evidence="2">Uncharacterized protein</fullName>
    </submittedName>
</protein>
<accession>A0A0W8FJX8</accession>
<gene>
    <name evidence="2" type="ORF">ASZ90_009041</name>
</gene>